<name>A0A370DLU7_9GAMM</name>
<evidence type="ECO:0000256" key="6">
    <source>
        <dbReference type="ARBA" id="ARBA00022692"/>
    </source>
</evidence>
<dbReference type="PANTHER" id="PTHR45436">
    <property type="entry name" value="SENSOR HISTIDINE KINASE YKOH"/>
    <property type="match status" value="1"/>
</dbReference>
<dbReference type="InterPro" id="IPR003661">
    <property type="entry name" value="HisK_dim/P_dom"/>
</dbReference>
<dbReference type="GO" id="GO:0005886">
    <property type="term" value="C:plasma membrane"/>
    <property type="evidence" value="ECO:0007669"/>
    <property type="project" value="TreeGrafter"/>
</dbReference>
<comment type="caution">
    <text evidence="14">The sequence shown here is derived from an EMBL/GenBank/DDBJ whole genome shotgun (WGS) entry which is preliminary data.</text>
</comment>
<evidence type="ECO:0000256" key="10">
    <source>
        <dbReference type="ARBA" id="ARBA00022989"/>
    </source>
</evidence>
<comment type="catalytic activity">
    <reaction evidence="1">
        <text>ATP + protein L-histidine = ADP + protein N-phospho-L-histidine.</text>
        <dbReference type="EC" id="2.7.13.3"/>
    </reaction>
</comment>
<feature type="domain" description="Histidine kinase" evidence="13">
    <location>
        <begin position="70"/>
        <end position="283"/>
    </location>
</feature>
<evidence type="ECO:0000256" key="11">
    <source>
        <dbReference type="ARBA" id="ARBA00023012"/>
    </source>
</evidence>
<dbReference type="PANTHER" id="PTHR45436:SF14">
    <property type="entry name" value="SENSOR PROTEIN QSEC"/>
    <property type="match status" value="1"/>
</dbReference>
<dbReference type="GO" id="GO:0005524">
    <property type="term" value="F:ATP binding"/>
    <property type="evidence" value="ECO:0007669"/>
    <property type="project" value="UniProtKB-KW"/>
</dbReference>
<dbReference type="PRINTS" id="PR00344">
    <property type="entry name" value="BCTRLSENSOR"/>
</dbReference>
<dbReference type="InterPro" id="IPR036890">
    <property type="entry name" value="HATPase_C_sf"/>
</dbReference>
<evidence type="ECO:0000256" key="7">
    <source>
        <dbReference type="ARBA" id="ARBA00022741"/>
    </source>
</evidence>
<dbReference type="Pfam" id="PF00512">
    <property type="entry name" value="HisKA"/>
    <property type="match status" value="1"/>
</dbReference>
<comment type="subcellular location">
    <subcellularLocation>
        <location evidence="2">Membrane</location>
        <topology evidence="2">Multi-pass membrane protein</topology>
    </subcellularLocation>
</comment>
<evidence type="ECO:0000256" key="5">
    <source>
        <dbReference type="ARBA" id="ARBA00022679"/>
    </source>
</evidence>
<dbReference type="InterPro" id="IPR005467">
    <property type="entry name" value="His_kinase_dom"/>
</dbReference>
<protein>
    <recommendedName>
        <fullName evidence="3">histidine kinase</fullName>
        <ecNumber evidence="3">2.7.13.3</ecNumber>
    </recommendedName>
</protein>
<keyword evidence="6" id="KW-0812">Transmembrane</keyword>
<keyword evidence="10" id="KW-1133">Transmembrane helix</keyword>
<keyword evidence="7" id="KW-0547">Nucleotide-binding</keyword>
<dbReference type="InterPro" id="IPR050428">
    <property type="entry name" value="TCS_sensor_his_kinase"/>
</dbReference>
<keyword evidence="11" id="KW-0902">Two-component regulatory system</keyword>
<gene>
    <name evidence="14" type="ORF">DIZ78_09735</name>
</gene>
<dbReference type="EMBL" id="QFXE01000011">
    <property type="protein sequence ID" value="RDH85858.1"/>
    <property type="molecule type" value="Genomic_DNA"/>
</dbReference>
<dbReference type="InterPro" id="IPR036097">
    <property type="entry name" value="HisK_dim/P_sf"/>
</dbReference>
<keyword evidence="5" id="KW-0808">Transferase</keyword>
<evidence type="ECO:0000256" key="4">
    <source>
        <dbReference type="ARBA" id="ARBA00022553"/>
    </source>
</evidence>
<keyword evidence="12" id="KW-0472">Membrane</keyword>
<keyword evidence="15" id="KW-1185">Reference proteome</keyword>
<dbReference type="CDD" id="cd00082">
    <property type="entry name" value="HisKA"/>
    <property type="match status" value="1"/>
</dbReference>
<evidence type="ECO:0000256" key="2">
    <source>
        <dbReference type="ARBA" id="ARBA00004141"/>
    </source>
</evidence>
<reference evidence="14 15" key="1">
    <citation type="journal article" date="2018" name="ISME J.">
        <title>Endosymbiont genomes yield clues of tubeworm success.</title>
        <authorList>
            <person name="Li Y."/>
            <person name="Liles M.R."/>
            <person name="Halanych K.M."/>
        </authorList>
    </citation>
    <scope>NUCLEOTIDE SEQUENCE [LARGE SCALE GENOMIC DNA]</scope>
    <source>
        <strain evidence="14">A1462</strain>
    </source>
</reference>
<dbReference type="Pfam" id="PF02518">
    <property type="entry name" value="HATPase_c"/>
    <property type="match status" value="1"/>
</dbReference>
<dbReference type="SUPFAM" id="SSF55874">
    <property type="entry name" value="ATPase domain of HSP90 chaperone/DNA topoisomerase II/histidine kinase"/>
    <property type="match status" value="1"/>
</dbReference>
<dbReference type="Gene3D" id="3.30.565.10">
    <property type="entry name" value="Histidine kinase-like ATPase, C-terminal domain"/>
    <property type="match status" value="1"/>
</dbReference>
<evidence type="ECO:0000256" key="3">
    <source>
        <dbReference type="ARBA" id="ARBA00012438"/>
    </source>
</evidence>
<evidence type="ECO:0000256" key="9">
    <source>
        <dbReference type="ARBA" id="ARBA00022840"/>
    </source>
</evidence>
<keyword evidence="9" id="KW-0067">ATP-binding</keyword>
<keyword evidence="4" id="KW-0597">Phosphoprotein</keyword>
<evidence type="ECO:0000259" key="13">
    <source>
        <dbReference type="PROSITE" id="PS50109"/>
    </source>
</evidence>
<dbReference type="Gene3D" id="1.10.287.130">
    <property type="match status" value="1"/>
</dbReference>
<evidence type="ECO:0000313" key="14">
    <source>
        <dbReference type="EMBL" id="RDH85858.1"/>
    </source>
</evidence>
<keyword evidence="8" id="KW-0418">Kinase</keyword>
<dbReference type="InterPro" id="IPR004358">
    <property type="entry name" value="Sig_transdc_His_kin-like_C"/>
</dbReference>
<dbReference type="SMART" id="SM00387">
    <property type="entry name" value="HATPase_c"/>
    <property type="match status" value="1"/>
</dbReference>
<evidence type="ECO:0000256" key="12">
    <source>
        <dbReference type="ARBA" id="ARBA00023136"/>
    </source>
</evidence>
<accession>A0A370DLU7</accession>
<dbReference type="Proteomes" id="UP000254771">
    <property type="component" value="Unassembled WGS sequence"/>
</dbReference>
<evidence type="ECO:0000313" key="15">
    <source>
        <dbReference type="Proteomes" id="UP000254771"/>
    </source>
</evidence>
<sequence>MIGVLWWVVVRALNPLERLVHQIGARSATNLEAIDTAIVPVEAKVLVNAINDLFHKLQLSIERYNRFTADAAHELRTPLAGSVVQIHAALECSDESERKHSLNQALKGLSKLNRLVEQLLVFSRMEPDVAMLEFAFLDLKKLSVEVVSEYAPGYLEKGVALELDAPNPVKLKGNWELLATALRNLLDNAVRVTPAGGVIKVSLFADDDFVSLVVIDAGPGIADHNKALVFGRFHRLIGTTGQGSGLGLSIVHSAVRLHGGAVTLKDGEEGRGLQVVIKIPIRKSIPL</sequence>
<proteinExistence type="predicted"/>
<evidence type="ECO:0000256" key="8">
    <source>
        <dbReference type="ARBA" id="ARBA00022777"/>
    </source>
</evidence>
<dbReference type="InterPro" id="IPR003594">
    <property type="entry name" value="HATPase_dom"/>
</dbReference>
<organism evidence="14 15">
    <name type="scientific">endosymbiont of Escarpia spicata</name>
    <dbReference type="NCBI Taxonomy" id="2200908"/>
    <lineage>
        <taxon>Bacteria</taxon>
        <taxon>Pseudomonadati</taxon>
        <taxon>Pseudomonadota</taxon>
        <taxon>Gammaproteobacteria</taxon>
        <taxon>sulfur-oxidizing symbionts</taxon>
    </lineage>
</organism>
<dbReference type="PROSITE" id="PS50109">
    <property type="entry name" value="HIS_KIN"/>
    <property type="match status" value="1"/>
</dbReference>
<dbReference type="AlphaFoldDB" id="A0A370DLU7"/>
<dbReference type="SMART" id="SM00388">
    <property type="entry name" value="HisKA"/>
    <property type="match status" value="1"/>
</dbReference>
<dbReference type="GO" id="GO:0000155">
    <property type="term" value="F:phosphorelay sensor kinase activity"/>
    <property type="evidence" value="ECO:0007669"/>
    <property type="project" value="InterPro"/>
</dbReference>
<dbReference type="EC" id="2.7.13.3" evidence="3"/>
<dbReference type="SUPFAM" id="SSF47384">
    <property type="entry name" value="Homodimeric domain of signal transducing histidine kinase"/>
    <property type="match status" value="1"/>
</dbReference>
<evidence type="ECO:0000256" key="1">
    <source>
        <dbReference type="ARBA" id="ARBA00000085"/>
    </source>
</evidence>